<dbReference type="AlphaFoldDB" id="A0A0A2KPX2"/>
<dbReference type="EMBL" id="JQGA01001175">
    <property type="protein sequence ID" value="KGO68941.1"/>
    <property type="molecule type" value="Genomic_DNA"/>
</dbReference>
<keyword evidence="2" id="KW-1185">Reference proteome</keyword>
<dbReference type="OrthoDB" id="10342411at2759"/>
<evidence type="ECO:0000313" key="2">
    <source>
        <dbReference type="Proteomes" id="UP000030104"/>
    </source>
</evidence>
<gene>
    <name evidence="1" type="ORF">PITC_077700</name>
</gene>
<organism evidence="1 2">
    <name type="scientific">Penicillium italicum</name>
    <name type="common">Blue mold</name>
    <dbReference type="NCBI Taxonomy" id="40296"/>
    <lineage>
        <taxon>Eukaryota</taxon>
        <taxon>Fungi</taxon>
        <taxon>Dikarya</taxon>
        <taxon>Ascomycota</taxon>
        <taxon>Pezizomycotina</taxon>
        <taxon>Eurotiomycetes</taxon>
        <taxon>Eurotiomycetidae</taxon>
        <taxon>Eurotiales</taxon>
        <taxon>Aspergillaceae</taxon>
        <taxon>Penicillium</taxon>
    </lineage>
</organism>
<protein>
    <submittedName>
        <fullName evidence="1">Uncharacterized protein</fullName>
    </submittedName>
</protein>
<reference evidence="1 2" key="1">
    <citation type="journal article" date="2015" name="Mol. Plant Microbe Interact.">
        <title>Genome, transcriptome, and functional analyses of Penicillium expansum provide new insights into secondary metabolism and pathogenicity.</title>
        <authorList>
            <person name="Ballester A.R."/>
            <person name="Marcet-Houben M."/>
            <person name="Levin E."/>
            <person name="Sela N."/>
            <person name="Selma-Lazaro C."/>
            <person name="Carmona L."/>
            <person name="Wisniewski M."/>
            <person name="Droby S."/>
            <person name="Gonzalez-Candelas L."/>
            <person name="Gabaldon T."/>
        </authorList>
    </citation>
    <scope>NUCLEOTIDE SEQUENCE [LARGE SCALE GENOMIC DNA]</scope>
    <source>
        <strain evidence="1 2">PHI-1</strain>
    </source>
</reference>
<dbReference type="PhylomeDB" id="A0A0A2KPX2"/>
<proteinExistence type="predicted"/>
<name>A0A0A2KPX2_PENIT</name>
<dbReference type="Proteomes" id="UP000030104">
    <property type="component" value="Unassembled WGS sequence"/>
</dbReference>
<comment type="caution">
    <text evidence="1">The sequence shown here is derived from an EMBL/GenBank/DDBJ whole genome shotgun (WGS) entry which is preliminary data.</text>
</comment>
<dbReference type="HOGENOM" id="CLU_2027509_0_0_1"/>
<evidence type="ECO:0000313" key="1">
    <source>
        <dbReference type="EMBL" id="KGO68941.1"/>
    </source>
</evidence>
<sequence>MYERHTPSWSGRRVGLVICGCLSHPHPDQPFSPLGFLLAVRSTTLNLFLVNTSLSTGSFSHVVFSRLEIHHGVIVTNLAQHTTNRGTLSGREAFPTRVFLLVGFDEASISQRLKKISWEHGRLGTAVWKWKESIGGNRTGRT</sequence>
<accession>A0A0A2KPX2</accession>